<dbReference type="EMBL" id="CVMU01000343">
    <property type="protein sequence ID" value="CRG85046.1"/>
    <property type="molecule type" value="Genomic_DNA"/>
</dbReference>
<dbReference type="VEuPathDB" id="PlasmoDB:PRELSG_0003800"/>
<dbReference type="GeneID" id="39733947"/>
<protein>
    <recommendedName>
        <fullName evidence="3">Plasmodium RESA N-terminal domain-containing protein</fullName>
    </recommendedName>
</protein>
<keyword evidence="2" id="KW-1185">Reference proteome</keyword>
<sequence length="216" mass="26338">MEDLNREILASNSMNMKSYSTYLHINKEGIIKVMSCTIPVIFKLFTMLFPVFLCFLLEENLSISVIKFNKCYLRILSETELENKNNPAYNDTLLESFFEFFKNEKISLKMRAYKKWEEMCFFEGVRYSLDGRSWERDKFQEWYDKMQKDIDSFRASTVDEYNKLKESFSKDAECSEFFIMKRKEWKKYKDSTYKLFKKYVKDCNEEWDERKNKNKK</sequence>
<dbReference type="RefSeq" id="XP_028531223.1">
    <property type="nucleotide sequence ID" value="XM_028676346.1"/>
</dbReference>
<accession>A0A1J1GKF5</accession>
<name>A0A1J1GKF5_PLARL</name>
<organism evidence="1 2">
    <name type="scientific">Plasmodium relictum</name>
    <dbReference type="NCBI Taxonomy" id="85471"/>
    <lineage>
        <taxon>Eukaryota</taxon>
        <taxon>Sar</taxon>
        <taxon>Alveolata</taxon>
        <taxon>Apicomplexa</taxon>
        <taxon>Aconoidasida</taxon>
        <taxon>Haemosporida</taxon>
        <taxon>Plasmodiidae</taxon>
        <taxon>Plasmodium</taxon>
        <taxon>Plasmodium (Haemamoeba)</taxon>
    </lineage>
</organism>
<evidence type="ECO:0008006" key="3">
    <source>
        <dbReference type="Google" id="ProtNLM"/>
    </source>
</evidence>
<reference evidence="1 2" key="1">
    <citation type="submission" date="2015-04" db="EMBL/GenBank/DDBJ databases">
        <authorList>
            <consortium name="Pathogen Informatics"/>
        </authorList>
    </citation>
    <scope>NUCLEOTIDE SEQUENCE [LARGE SCALE GENOMIC DNA]</scope>
    <source>
        <strain evidence="1 2">SGS1</strain>
    </source>
</reference>
<dbReference type="Proteomes" id="UP000220158">
    <property type="component" value="Unassembled WGS sequence"/>
</dbReference>
<dbReference type="AlphaFoldDB" id="A0A1J1GKF5"/>
<evidence type="ECO:0000313" key="1">
    <source>
        <dbReference type="EMBL" id="CRG85046.1"/>
    </source>
</evidence>
<evidence type="ECO:0000313" key="2">
    <source>
        <dbReference type="Proteomes" id="UP000220158"/>
    </source>
</evidence>
<gene>
    <name evidence="1" type="ORF">PRELSG_0003800</name>
</gene>
<proteinExistence type="predicted"/>
<dbReference type="KEGG" id="prel:PRELSG_0003800"/>